<feature type="domain" description="Solute-binding protein family 3/N-terminal" evidence="3">
    <location>
        <begin position="182"/>
        <end position="276"/>
    </location>
</feature>
<dbReference type="SUPFAM" id="SSF53850">
    <property type="entry name" value="Periplasmic binding protein-like II"/>
    <property type="match status" value="2"/>
</dbReference>
<accession>A0AAE3DHS4</accession>
<keyword evidence="1 2" id="KW-0732">Signal</keyword>
<name>A0AAE3DHS4_9FIRM</name>
<dbReference type="Pfam" id="PF00497">
    <property type="entry name" value="SBP_bac_3"/>
    <property type="match status" value="1"/>
</dbReference>
<protein>
    <submittedName>
        <fullName evidence="4">Transporter substrate-binding domain-containing protein</fullName>
    </submittedName>
</protein>
<feature type="signal peptide" evidence="2">
    <location>
        <begin position="1"/>
        <end position="21"/>
    </location>
</feature>
<comment type="caution">
    <text evidence="4">The sequence shown here is derived from an EMBL/GenBank/DDBJ whole genome shotgun (WGS) entry which is preliminary data.</text>
</comment>
<dbReference type="AlphaFoldDB" id="A0AAE3DHS4"/>
<evidence type="ECO:0000256" key="1">
    <source>
        <dbReference type="ARBA" id="ARBA00022729"/>
    </source>
</evidence>
<dbReference type="PANTHER" id="PTHR35936:SF19">
    <property type="entry name" value="AMINO-ACID-BINDING PROTEIN YXEM-RELATED"/>
    <property type="match status" value="1"/>
</dbReference>
<evidence type="ECO:0000259" key="3">
    <source>
        <dbReference type="Pfam" id="PF00497"/>
    </source>
</evidence>
<proteinExistence type="predicted"/>
<reference evidence="4" key="1">
    <citation type="submission" date="2021-10" db="EMBL/GenBank/DDBJ databases">
        <title>Anaerobic single-cell dispensing facilitates the cultivation of human gut bacteria.</title>
        <authorList>
            <person name="Afrizal A."/>
        </authorList>
    </citation>
    <scope>NUCLEOTIDE SEQUENCE</scope>
    <source>
        <strain evidence="4">CLA-AA-H250</strain>
    </source>
</reference>
<dbReference type="PROSITE" id="PS51257">
    <property type="entry name" value="PROKAR_LIPOPROTEIN"/>
    <property type="match status" value="1"/>
</dbReference>
<gene>
    <name evidence="4" type="ORF">LKD31_03675</name>
</gene>
<feature type="chain" id="PRO_5042056636" evidence="2">
    <location>
        <begin position="22"/>
        <end position="277"/>
    </location>
</feature>
<sequence length="277" mass="30134">MKMKKILAAVLAGVMALSATACSSSSTKKIESPDDFAGAKVSVQTGTTAHDALQKMQEEGVDVEILPYEKITQCFDDVSLGRADAVYVDSVVAAYYLADDDSKFQSVWKSDEGEPMGVCIKKGNTDLLEQTENAINTLYYNGKISELAMKHFGTDVTEGVRNVNEEPTVDPSKVKTVKDGVLTIGFEAGYPPLEYTDDSGLVYQGFDVDMAEEIGKLFGLEVEFVNTSFDGVFAGLDKGQYDMIIAGVSITPERQEAYEMTEPYLSNQLVIVTKKDA</sequence>
<evidence type="ECO:0000313" key="4">
    <source>
        <dbReference type="EMBL" id="MCC2136114.1"/>
    </source>
</evidence>
<dbReference type="RefSeq" id="WP_308448674.1">
    <property type="nucleotide sequence ID" value="NZ_JAJEQC010000002.1"/>
</dbReference>
<keyword evidence="5" id="KW-1185">Reference proteome</keyword>
<dbReference type="PANTHER" id="PTHR35936">
    <property type="entry name" value="MEMBRANE-BOUND LYTIC MUREIN TRANSGLYCOSYLASE F"/>
    <property type="match status" value="1"/>
</dbReference>
<evidence type="ECO:0000256" key="2">
    <source>
        <dbReference type="SAM" id="SignalP"/>
    </source>
</evidence>
<dbReference type="InterPro" id="IPR001638">
    <property type="entry name" value="Solute-binding_3/MltF_N"/>
</dbReference>
<dbReference type="EMBL" id="JAJEQC010000002">
    <property type="protein sequence ID" value="MCC2136114.1"/>
    <property type="molecule type" value="Genomic_DNA"/>
</dbReference>
<dbReference type="Proteomes" id="UP001199424">
    <property type="component" value="Unassembled WGS sequence"/>
</dbReference>
<dbReference type="Gene3D" id="3.40.190.10">
    <property type="entry name" value="Periplasmic binding protein-like II"/>
    <property type="match status" value="3"/>
</dbReference>
<organism evidence="4 5">
    <name type="scientific">Hominenteromicrobium mulieris</name>
    <dbReference type="NCBI Taxonomy" id="2885357"/>
    <lineage>
        <taxon>Bacteria</taxon>
        <taxon>Bacillati</taxon>
        <taxon>Bacillota</taxon>
        <taxon>Clostridia</taxon>
        <taxon>Eubacteriales</taxon>
        <taxon>Oscillospiraceae</taxon>
        <taxon>Hominenteromicrobium</taxon>
    </lineage>
</organism>
<evidence type="ECO:0000313" key="5">
    <source>
        <dbReference type="Proteomes" id="UP001199424"/>
    </source>
</evidence>